<evidence type="ECO:0000313" key="5">
    <source>
        <dbReference type="Proteomes" id="UP001061298"/>
    </source>
</evidence>
<name>A0ABY6EFQ1_9ACTN</name>
<protein>
    <submittedName>
        <fullName evidence="4">Glycosyltransferase</fullName>
        <ecNumber evidence="4">2.4.-.-</ecNumber>
    </submittedName>
</protein>
<dbReference type="EMBL" id="CP106793">
    <property type="protein sequence ID" value="UXY24611.1"/>
    <property type="molecule type" value="Genomic_DNA"/>
</dbReference>
<dbReference type="PANTHER" id="PTHR45947:SF3">
    <property type="entry name" value="SULFOQUINOVOSYL TRANSFERASE SQD2"/>
    <property type="match status" value="1"/>
</dbReference>
<dbReference type="Pfam" id="PF13579">
    <property type="entry name" value="Glyco_trans_4_4"/>
    <property type="match status" value="1"/>
</dbReference>
<evidence type="ECO:0000256" key="1">
    <source>
        <dbReference type="ARBA" id="ARBA00022676"/>
    </source>
</evidence>
<dbReference type="SUPFAM" id="SSF53756">
    <property type="entry name" value="UDP-Glycosyltransferase/glycogen phosphorylase"/>
    <property type="match status" value="1"/>
</dbReference>
<dbReference type="EC" id="2.4.-.-" evidence="4"/>
<organism evidence="4 5">
    <name type="scientific">Streptomyces cynarae</name>
    <dbReference type="NCBI Taxonomy" id="2981134"/>
    <lineage>
        <taxon>Bacteria</taxon>
        <taxon>Bacillati</taxon>
        <taxon>Actinomycetota</taxon>
        <taxon>Actinomycetes</taxon>
        <taxon>Kitasatosporales</taxon>
        <taxon>Streptomycetaceae</taxon>
        <taxon>Streptomyces</taxon>
    </lineage>
</organism>
<dbReference type="Gene3D" id="3.40.50.2000">
    <property type="entry name" value="Glycogen Phosphorylase B"/>
    <property type="match status" value="2"/>
</dbReference>
<keyword evidence="5" id="KW-1185">Reference proteome</keyword>
<dbReference type="Pfam" id="PF13692">
    <property type="entry name" value="Glyco_trans_1_4"/>
    <property type="match status" value="1"/>
</dbReference>
<evidence type="ECO:0000259" key="3">
    <source>
        <dbReference type="Pfam" id="PF13579"/>
    </source>
</evidence>
<reference evidence="4" key="1">
    <citation type="submission" date="2022-10" db="EMBL/GenBank/DDBJ databases">
        <authorList>
            <person name="Mo P."/>
        </authorList>
    </citation>
    <scope>NUCLEOTIDE SEQUENCE</scope>
    <source>
        <strain evidence="4">HUAS 13-4</strain>
    </source>
</reference>
<proteinExistence type="predicted"/>
<evidence type="ECO:0000256" key="2">
    <source>
        <dbReference type="ARBA" id="ARBA00022679"/>
    </source>
</evidence>
<keyword evidence="1 4" id="KW-0328">Glycosyltransferase</keyword>
<dbReference type="InterPro" id="IPR028098">
    <property type="entry name" value="Glyco_trans_4-like_N"/>
</dbReference>
<feature type="domain" description="Glycosyltransferase subfamily 4-like N-terminal" evidence="3">
    <location>
        <begin position="11"/>
        <end position="195"/>
    </location>
</feature>
<dbReference type="Proteomes" id="UP001061298">
    <property type="component" value="Chromosome"/>
</dbReference>
<dbReference type="GO" id="GO:0016757">
    <property type="term" value="F:glycosyltransferase activity"/>
    <property type="evidence" value="ECO:0007669"/>
    <property type="project" value="UniProtKB-KW"/>
</dbReference>
<keyword evidence="2 4" id="KW-0808">Transferase</keyword>
<dbReference type="CDD" id="cd03794">
    <property type="entry name" value="GT4_WbuB-like"/>
    <property type="match status" value="1"/>
</dbReference>
<sequence>MFSTNYAPEHSGIGPYAAQTAEHLAALRAEVHVLAGMPHYPAWRVHDDYRGRWRAEEVRRGVHLHRRRHYVPSRQTALLRAMYEASFLAHGWFRPPSMRPDIVLSQMPSLAGAVLGARCAHRHEVPHVVVVQDLMGAAAAQSGISGGRRVAFLVAGAEARVLRSAALVGVVHESFVKPVSAIGVPASRIRVVPNWTHVSCPTGDRSAVREELGWHRDEVVVLHSGSMGLKQGLEVLVDAARITVGDTPRIRFVLMGDGNQRSRLERLAEGLPNLDVVPPAKDEKFPDVLAAADLLAVTQRASVRDMSLPSKLTSYFAAGRPVIAAVTAQGGTAQEVRRSGAGVVVEPENPRALLDAVRQLSFERDRSAALGAHGPEYVRERLGREAGLMRIAALLGEALKTKASRSRAAAVG</sequence>
<gene>
    <name evidence="4" type="ORF">N8I84_21670</name>
</gene>
<dbReference type="RefSeq" id="WP_263234847.1">
    <property type="nucleotide sequence ID" value="NZ_CP106793.1"/>
</dbReference>
<dbReference type="PANTHER" id="PTHR45947">
    <property type="entry name" value="SULFOQUINOVOSYL TRANSFERASE SQD2"/>
    <property type="match status" value="1"/>
</dbReference>
<accession>A0ABY6EFQ1</accession>
<evidence type="ECO:0000313" key="4">
    <source>
        <dbReference type="EMBL" id="UXY24611.1"/>
    </source>
</evidence>
<dbReference type="InterPro" id="IPR050194">
    <property type="entry name" value="Glycosyltransferase_grp1"/>
</dbReference>